<dbReference type="PROSITE" id="PS50113">
    <property type="entry name" value="PAC"/>
    <property type="match status" value="2"/>
</dbReference>
<dbReference type="Pfam" id="PF02518">
    <property type="entry name" value="HATPase_c"/>
    <property type="match status" value="1"/>
</dbReference>
<evidence type="ECO:0000256" key="5">
    <source>
        <dbReference type="ARBA" id="ARBA00022777"/>
    </source>
</evidence>
<feature type="domain" description="PAC" evidence="12">
    <location>
        <begin position="213"/>
        <end position="265"/>
    </location>
</feature>
<evidence type="ECO:0000256" key="7">
    <source>
        <dbReference type="ARBA" id="ARBA00024867"/>
    </source>
</evidence>
<name>A0ABR9ZS12_9FIRM</name>
<protein>
    <recommendedName>
        <fullName evidence="3">Stage 0 sporulation protein A homolog</fullName>
        <ecNumber evidence="2">2.7.13.3</ecNumber>
    </recommendedName>
</protein>
<evidence type="ECO:0000313" key="14">
    <source>
        <dbReference type="Proteomes" id="UP000614200"/>
    </source>
</evidence>
<sequence length="1010" mass="116411">MFEKVGDNMDHIDRLDLIKILEVAGEGILIADDLKSVTFVNHKACEILERDKKEIIGEPIDQVFKIINRINHKPVFLPLTKFTKEHQSIGLQKNTLLKLEEDSYKYISASISASYDEASTITGYAIIFRDIDRIFKAEEKLLKFSSLVEQSNNSMIITDINWAIEYCNPYFLNKYFEKEDILTGKNALDLLISRRESDFEEMVNFYIDYRSKWNTEIMLKNSAGEIFWESLQMQAVRDEQGNTTNYVIMLSDITTKKETEKHLEYEKAKLEAIFENTTVGLAIVDDKFKIIKLNQEIVKIFDLPLKELINKNFVPFFLCTYNMDSDNPVCLNCEDCLIERTLRRVLEKKMIVRGMELIYKSPNKMRNENRCLRLNASPAIVDNNLHIIIALQDITDYKKMSKDLVESERNLRLLTDSMLDTIIQIDVNNQITYVSPSVKLLTGYDIDEVLHQDFRQFVYDEDLQSETAENGINLDFVNRAKIEFRLKTKDGKLKWLQTVGNVINFNDQIAYVFVLRDSTEQVKYREELKTSKLLADEANRAKSMFLANMSHEIRTPMNGIIGMTELTLMSTLDKQQRSNLEMVKESAISLLKIINGVLDFSKIEAGKLVVEERIFNLKKFVQQLVQPLKIQAIEKNLEFILEISYDIPEYVIGDEHKLGQILNNLIYNAIKFTESGFVKLKVFYVEKSEQLIEVSFEIIDSGIGISKENQGKIFESFNQADSSATRKYGGTGLGLTISKSMADLMKGKLSVASKINEGSVFRLVLPYMLTEEVVKDSQKKELVVPAVNKKLKILVGEDDRINQIVIEKLLNLQGHRVEMAEDGVECVKKYESNTYDLVIMDIQMPNMNGIDATKKIRELQSLQKKSIPIIALTAYALKEDRQKMIQEGFDDYLAKPIDIKLFYEIIMKHGKLDVESETSAHDILDRIKSTEDSSAEIELIQLKKMLNEVIYSINKGELIDAETQLASLKKTVSHNKVLKRLMLKMELALRREEIEAFEKYYLKLLEEMEG</sequence>
<evidence type="ECO:0000259" key="9">
    <source>
        <dbReference type="PROSITE" id="PS50109"/>
    </source>
</evidence>
<feature type="domain" description="PAC" evidence="12">
    <location>
        <begin position="480"/>
        <end position="530"/>
    </location>
</feature>
<comment type="catalytic activity">
    <reaction evidence="1">
        <text>ATP + protein L-histidine = ADP + protein N-phospho-L-histidine.</text>
        <dbReference type="EC" id="2.7.13.3"/>
    </reaction>
</comment>
<dbReference type="InterPro" id="IPR036097">
    <property type="entry name" value="HisK_dim/P_sf"/>
</dbReference>
<dbReference type="PROSITE" id="PS50110">
    <property type="entry name" value="RESPONSE_REGULATORY"/>
    <property type="match status" value="1"/>
</dbReference>
<feature type="domain" description="PAS" evidence="11">
    <location>
        <begin position="266"/>
        <end position="314"/>
    </location>
</feature>
<feature type="modified residue" description="4-aspartylphosphate" evidence="8">
    <location>
        <position position="841"/>
    </location>
</feature>
<dbReference type="InterPro" id="IPR001610">
    <property type="entry name" value="PAC"/>
</dbReference>
<evidence type="ECO:0000256" key="2">
    <source>
        <dbReference type="ARBA" id="ARBA00012438"/>
    </source>
</evidence>
<keyword evidence="6" id="KW-0902">Two-component regulatory system</keyword>
<dbReference type="RefSeq" id="WP_194700998.1">
    <property type="nucleotide sequence ID" value="NZ_JADKNH010000003.1"/>
</dbReference>
<feature type="domain" description="Response regulatory" evidence="10">
    <location>
        <begin position="792"/>
        <end position="910"/>
    </location>
</feature>
<dbReference type="Gene3D" id="3.40.50.2300">
    <property type="match status" value="1"/>
</dbReference>
<evidence type="ECO:0000259" key="11">
    <source>
        <dbReference type="PROSITE" id="PS50112"/>
    </source>
</evidence>
<dbReference type="Gene3D" id="1.10.287.130">
    <property type="match status" value="1"/>
</dbReference>
<comment type="function">
    <text evidence="7">May play the central regulatory role in sporulation. It may be an element of the effector pathway responsible for the activation of sporulation genes in response to nutritional stress. Spo0A may act in concert with spo0H (a sigma factor) to control the expression of some genes that are critical to the sporulation process.</text>
</comment>
<dbReference type="InterPro" id="IPR013655">
    <property type="entry name" value="PAS_fold_3"/>
</dbReference>
<dbReference type="InterPro" id="IPR000700">
    <property type="entry name" value="PAS-assoc_C"/>
</dbReference>
<dbReference type="InterPro" id="IPR003594">
    <property type="entry name" value="HATPase_dom"/>
</dbReference>
<dbReference type="Gene3D" id="3.30.565.10">
    <property type="entry name" value="Histidine kinase-like ATPase, C-terminal domain"/>
    <property type="match status" value="1"/>
</dbReference>
<keyword evidence="4 8" id="KW-0597">Phosphoprotein</keyword>
<evidence type="ECO:0000256" key="6">
    <source>
        <dbReference type="ARBA" id="ARBA00023012"/>
    </source>
</evidence>
<proteinExistence type="predicted"/>
<reference evidence="13 14" key="1">
    <citation type="submission" date="2020-11" db="EMBL/GenBank/DDBJ databases">
        <title>Fusibacter basophilias sp. nov.</title>
        <authorList>
            <person name="Qiu D."/>
        </authorList>
    </citation>
    <scope>NUCLEOTIDE SEQUENCE [LARGE SCALE GENOMIC DNA]</scope>
    <source>
        <strain evidence="13 14">Q10-2</strain>
    </source>
</reference>
<dbReference type="InterPro" id="IPR003661">
    <property type="entry name" value="HisK_dim/P_dom"/>
</dbReference>
<dbReference type="Pfam" id="PF13188">
    <property type="entry name" value="PAS_8"/>
    <property type="match status" value="1"/>
</dbReference>
<dbReference type="Pfam" id="PF00512">
    <property type="entry name" value="HisKA"/>
    <property type="match status" value="1"/>
</dbReference>
<comment type="caution">
    <text evidence="13">The sequence shown here is derived from an EMBL/GenBank/DDBJ whole genome shotgun (WGS) entry which is preliminary data.</text>
</comment>
<dbReference type="Pfam" id="PF13426">
    <property type="entry name" value="PAS_9"/>
    <property type="match status" value="2"/>
</dbReference>
<dbReference type="SUPFAM" id="SSF52172">
    <property type="entry name" value="CheY-like"/>
    <property type="match status" value="1"/>
</dbReference>
<dbReference type="SUPFAM" id="SSF55874">
    <property type="entry name" value="ATPase domain of HSP90 chaperone/DNA topoisomerase II/histidine kinase"/>
    <property type="match status" value="1"/>
</dbReference>
<dbReference type="SMART" id="SM00388">
    <property type="entry name" value="HisKA"/>
    <property type="match status" value="1"/>
</dbReference>
<keyword evidence="5" id="KW-0418">Kinase</keyword>
<dbReference type="CDD" id="cd16922">
    <property type="entry name" value="HATPase_EvgS-ArcB-TorS-like"/>
    <property type="match status" value="1"/>
</dbReference>
<feature type="domain" description="PAS" evidence="11">
    <location>
        <begin position="407"/>
        <end position="462"/>
    </location>
</feature>
<dbReference type="SUPFAM" id="SSF55785">
    <property type="entry name" value="PYP-like sensor domain (PAS domain)"/>
    <property type="match status" value="4"/>
</dbReference>
<dbReference type="CDD" id="cd00082">
    <property type="entry name" value="HisKA"/>
    <property type="match status" value="1"/>
</dbReference>
<dbReference type="InterPro" id="IPR005467">
    <property type="entry name" value="His_kinase_dom"/>
</dbReference>
<dbReference type="SMART" id="SM00086">
    <property type="entry name" value="PAC"/>
    <property type="match status" value="2"/>
</dbReference>
<dbReference type="Pfam" id="PF08447">
    <property type="entry name" value="PAS_3"/>
    <property type="match status" value="1"/>
</dbReference>
<evidence type="ECO:0000313" key="13">
    <source>
        <dbReference type="EMBL" id="MBF4692761.1"/>
    </source>
</evidence>
<dbReference type="NCBIfam" id="TIGR00229">
    <property type="entry name" value="sensory_box"/>
    <property type="match status" value="2"/>
</dbReference>
<dbReference type="PANTHER" id="PTHR45339:SF1">
    <property type="entry name" value="HYBRID SIGNAL TRANSDUCTION HISTIDINE KINASE J"/>
    <property type="match status" value="1"/>
</dbReference>
<dbReference type="PRINTS" id="PR00344">
    <property type="entry name" value="BCTRLSENSOR"/>
</dbReference>
<evidence type="ECO:0000259" key="12">
    <source>
        <dbReference type="PROSITE" id="PS50113"/>
    </source>
</evidence>
<dbReference type="Pfam" id="PF00072">
    <property type="entry name" value="Response_reg"/>
    <property type="match status" value="1"/>
</dbReference>
<dbReference type="InterPro" id="IPR035965">
    <property type="entry name" value="PAS-like_dom_sf"/>
</dbReference>
<dbReference type="SMART" id="SM00387">
    <property type="entry name" value="HATPase_c"/>
    <property type="match status" value="1"/>
</dbReference>
<dbReference type="EMBL" id="JADKNH010000003">
    <property type="protein sequence ID" value="MBF4692761.1"/>
    <property type="molecule type" value="Genomic_DNA"/>
</dbReference>
<evidence type="ECO:0000256" key="1">
    <source>
        <dbReference type="ARBA" id="ARBA00000085"/>
    </source>
</evidence>
<dbReference type="CDD" id="cd17546">
    <property type="entry name" value="REC_hyHK_CKI1_RcsC-like"/>
    <property type="match status" value="1"/>
</dbReference>
<dbReference type="InterPro" id="IPR004358">
    <property type="entry name" value="Sig_transdc_His_kin-like_C"/>
</dbReference>
<dbReference type="InterPro" id="IPR001789">
    <property type="entry name" value="Sig_transdc_resp-reg_receiver"/>
</dbReference>
<feature type="domain" description="Histidine kinase" evidence="9">
    <location>
        <begin position="548"/>
        <end position="769"/>
    </location>
</feature>
<dbReference type="SUPFAM" id="SSF47384">
    <property type="entry name" value="Homodimeric domain of signal transducing histidine kinase"/>
    <property type="match status" value="1"/>
</dbReference>
<gene>
    <name evidence="13" type="ORF">ISU02_06505</name>
</gene>
<organism evidence="13 14">
    <name type="scientific">Fusibacter ferrireducens</name>
    <dbReference type="NCBI Taxonomy" id="2785058"/>
    <lineage>
        <taxon>Bacteria</taxon>
        <taxon>Bacillati</taxon>
        <taxon>Bacillota</taxon>
        <taxon>Clostridia</taxon>
        <taxon>Eubacteriales</taxon>
        <taxon>Eubacteriales Family XII. Incertae Sedis</taxon>
        <taxon>Fusibacter</taxon>
    </lineage>
</organism>
<evidence type="ECO:0000256" key="4">
    <source>
        <dbReference type="ARBA" id="ARBA00022553"/>
    </source>
</evidence>
<dbReference type="SMART" id="SM00448">
    <property type="entry name" value="REC"/>
    <property type="match status" value="1"/>
</dbReference>
<dbReference type="InterPro" id="IPR011006">
    <property type="entry name" value="CheY-like_superfamily"/>
</dbReference>
<dbReference type="PANTHER" id="PTHR45339">
    <property type="entry name" value="HYBRID SIGNAL TRANSDUCTION HISTIDINE KINASE J"/>
    <property type="match status" value="1"/>
</dbReference>
<accession>A0ABR9ZS12</accession>
<dbReference type="Gene3D" id="3.30.450.20">
    <property type="entry name" value="PAS domain"/>
    <property type="match status" value="4"/>
</dbReference>
<dbReference type="PROSITE" id="PS50109">
    <property type="entry name" value="HIS_KIN"/>
    <property type="match status" value="1"/>
</dbReference>
<dbReference type="EC" id="2.7.13.3" evidence="2"/>
<dbReference type="InterPro" id="IPR036890">
    <property type="entry name" value="HATPase_C_sf"/>
</dbReference>
<feature type="domain" description="PAS" evidence="11">
    <location>
        <begin position="13"/>
        <end position="68"/>
    </location>
</feature>
<dbReference type="PROSITE" id="PS50112">
    <property type="entry name" value="PAS"/>
    <property type="match status" value="3"/>
</dbReference>
<keyword evidence="14" id="KW-1185">Reference proteome</keyword>
<dbReference type="SMART" id="SM00091">
    <property type="entry name" value="PAS"/>
    <property type="match status" value="4"/>
</dbReference>
<evidence type="ECO:0000256" key="8">
    <source>
        <dbReference type="PROSITE-ProRule" id="PRU00169"/>
    </source>
</evidence>
<dbReference type="InterPro" id="IPR000014">
    <property type="entry name" value="PAS"/>
</dbReference>
<evidence type="ECO:0000256" key="3">
    <source>
        <dbReference type="ARBA" id="ARBA00018672"/>
    </source>
</evidence>
<dbReference type="Proteomes" id="UP000614200">
    <property type="component" value="Unassembled WGS sequence"/>
</dbReference>
<keyword evidence="5" id="KW-0808">Transferase</keyword>
<dbReference type="CDD" id="cd00130">
    <property type="entry name" value="PAS"/>
    <property type="match status" value="3"/>
</dbReference>
<evidence type="ECO:0000259" key="10">
    <source>
        <dbReference type="PROSITE" id="PS50110"/>
    </source>
</evidence>